<comment type="caution">
    <text evidence="1">The sequence shown here is derived from an EMBL/GenBank/DDBJ whole genome shotgun (WGS) entry which is preliminary data.</text>
</comment>
<sequence>MTPNLIQRSVHIVECRMYIVTVQKPYLSCHDTEPHLERSIRPWSRSMWVELATSFHQVRVDLPVPTSYASPLFPNKPKGLYLRRGVVQA</sequence>
<gene>
    <name evidence="1" type="ORF">EVAR_19418_1</name>
</gene>
<keyword evidence="2" id="KW-1185">Reference proteome</keyword>
<accession>A0A4C1TRW1</accession>
<evidence type="ECO:0000313" key="2">
    <source>
        <dbReference type="Proteomes" id="UP000299102"/>
    </source>
</evidence>
<protein>
    <submittedName>
        <fullName evidence="1">Uncharacterized protein</fullName>
    </submittedName>
</protein>
<name>A0A4C1TRW1_EUMVA</name>
<dbReference type="AlphaFoldDB" id="A0A4C1TRW1"/>
<evidence type="ECO:0000313" key="1">
    <source>
        <dbReference type="EMBL" id="GBP16626.1"/>
    </source>
</evidence>
<dbReference type="Proteomes" id="UP000299102">
    <property type="component" value="Unassembled WGS sequence"/>
</dbReference>
<reference evidence="1 2" key="1">
    <citation type="journal article" date="2019" name="Commun. Biol.">
        <title>The bagworm genome reveals a unique fibroin gene that provides high tensile strength.</title>
        <authorList>
            <person name="Kono N."/>
            <person name="Nakamura H."/>
            <person name="Ohtoshi R."/>
            <person name="Tomita M."/>
            <person name="Numata K."/>
            <person name="Arakawa K."/>
        </authorList>
    </citation>
    <scope>NUCLEOTIDE SEQUENCE [LARGE SCALE GENOMIC DNA]</scope>
</reference>
<organism evidence="1 2">
    <name type="scientific">Eumeta variegata</name>
    <name type="common">Bagworm moth</name>
    <name type="synonym">Eumeta japonica</name>
    <dbReference type="NCBI Taxonomy" id="151549"/>
    <lineage>
        <taxon>Eukaryota</taxon>
        <taxon>Metazoa</taxon>
        <taxon>Ecdysozoa</taxon>
        <taxon>Arthropoda</taxon>
        <taxon>Hexapoda</taxon>
        <taxon>Insecta</taxon>
        <taxon>Pterygota</taxon>
        <taxon>Neoptera</taxon>
        <taxon>Endopterygota</taxon>
        <taxon>Lepidoptera</taxon>
        <taxon>Glossata</taxon>
        <taxon>Ditrysia</taxon>
        <taxon>Tineoidea</taxon>
        <taxon>Psychidae</taxon>
        <taxon>Oiketicinae</taxon>
        <taxon>Eumeta</taxon>
    </lineage>
</organism>
<proteinExistence type="predicted"/>
<dbReference type="EMBL" id="BGZK01000080">
    <property type="protein sequence ID" value="GBP16626.1"/>
    <property type="molecule type" value="Genomic_DNA"/>
</dbReference>